<dbReference type="OrthoDB" id="119432at2"/>
<evidence type="ECO:0000256" key="1">
    <source>
        <dbReference type="ARBA" id="ARBA00008635"/>
    </source>
</evidence>
<dbReference type="InterPro" id="IPR034660">
    <property type="entry name" value="DinB/YfiT-like"/>
</dbReference>
<feature type="binding site" evidence="3">
    <location>
        <position position="131"/>
    </location>
    <ligand>
        <name>a divalent metal cation</name>
        <dbReference type="ChEBI" id="CHEBI:60240"/>
    </ligand>
</feature>
<proteinExistence type="inferred from homology"/>
<accession>A0A3L7JZW1</accession>
<dbReference type="SUPFAM" id="SSF109854">
    <property type="entry name" value="DinB/YfiT-like putative metalloenzymes"/>
    <property type="match status" value="1"/>
</dbReference>
<comment type="caution">
    <text evidence="4">The sequence shown here is derived from an EMBL/GenBank/DDBJ whole genome shotgun (WGS) entry which is preliminary data.</text>
</comment>
<evidence type="ECO:0000313" key="4">
    <source>
        <dbReference type="EMBL" id="RLQ96070.1"/>
    </source>
</evidence>
<reference evidence="4 5" key="1">
    <citation type="submission" date="2018-10" db="EMBL/GenBank/DDBJ databases">
        <title>Falsibacillus sp. genome draft.</title>
        <authorList>
            <person name="Shi S."/>
        </authorList>
    </citation>
    <scope>NUCLEOTIDE SEQUENCE [LARGE SCALE GENOMIC DNA]</scope>
    <source>
        <strain evidence="4 5">GY 10110</strain>
    </source>
</reference>
<organism evidence="4 5">
    <name type="scientific">Falsibacillus albus</name>
    <dbReference type="NCBI Taxonomy" id="2478915"/>
    <lineage>
        <taxon>Bacteria</taxon>
        <taxon>Bacillati</taxon>
        <taxon>Bacillota</taxon>
        <taxon>Bacilli</taxon>
        <taxon>Bacillales</taxon>
        <taxon>Bacillaceae</taxon>
        <taxon>Falsibacillus</taxon>
    </lineage>
</organism>
<dbReference type="Pfam" id="PF05163">
    <property type="entry name" value="DinB"/>
    <property type="match status" value="1"/>
</dbReference>
<feature type="binding site" evidence="3">
    <location>
        <position position="127"/>
    </location>
    <ligand>
        <name>a divalent metal cation</name>
        <dbReference type="ChEBI" id="CHEBI:60240"/>
    </ligand>
</feature>
<feature type="binding site" evidence="3">
    <location>
        <position position="48"/>
    </location>
    <ligand>
        <name>a divalent metal cation</name>
        <dbReference type="ChEBI" id="CHEBI:60240"/>
    </ligand>
</feature>
<evidence type="ECO:0000256" key="2">
    <source>
        <dbReference type="ARBA" id="ARBA00022723"/>
    </source>
</evidence>
<protein>
    <recommendedName>
        <fullName evidence="6">Damage-inducible protein DinB</fullName>
    </recommendedName>
</protein>
<gene>
    <name evidence="4" type="ORF">D9X91_07185</name>
</gene>
<evidence type="ECO:0000256" key="3">
    <source>
        <dbReference type="PIRSR" id="PIRSR607837-1"/>
    </source>
</evidence>
<dbReference type="Proteomes" id="UP000276770">
    <property type="component" value="Unassembled WGS sequence"/>
</dbReference>
<dbReference type="AlphaFoldDB" id="A0A3L7JZW1"/>
<dbReference type="InterPro" id="IPR007837">
    <property type="entry name" value="DinB"/>
</dbReference>
<evidence type="ECO:0000313" key="5">
    <source>
        <dbReference type="Proteomes" id="UP000276770"/>
    </source>
</evidence>
<sequence length="167" mass="18998">MFQTIDGFLLSWKYESELTMKILNALTDLSLDQPVSKDDRSLGSIAWHLVTSPLVLLGHTGLIFQAPNDQDPVPDRADEIVSAYNEMNESFMNAIQSQWEDSDLTAMSNMFGRELPNHFFLMTLIRHQIHHRGQMTVLMRQADLKVPGIYGPAREEWAALGLEKPKL</sequence>
<name>A0A3L7JZW1_9BACI</name>
<comment type="similarity">
    <text evidence="1">Belongs to the DinB family.</text>
</comment>
<dbReference type="GO" id="GO:0046872">
    <property type="term" value="F:metal ion binding"/>
    <property type="evidence" value="ECO:0007669"/>
    <property type="project" value="UniProtKB-KW"/>
</dbReference>
<dbReference type="Gene3D" id="1.20.120.450">
    <property type="entry name" value="dinb family like domain"/>
    <property type="match status" value="1"/>
</dbReference>
<keyword evidence="2 3" id="KW-0479">Metal-binding</keyword>
<dbReference type="EMBL" id="RCVZ01000004">
    <property type="protein sequence ID" value="RLQ96070.1"/>
    <property type="molecule type" value="Genomic_DNA"/>
</dbReference>
<dbReference type="RefSeq" id="WP_121679922.1">
    <property type="nucleotide sequence ID" value="NZ_RCVZ01000004.1"/>
</dbReference>
<evidence type="ECO:0008006" key="6">
    <source>
        <dbReference type="Google" id="ProtNLM"/>
    </source>
</evidence>
<keyword evidence="5" id="KW-1185">Reference proteome</keyword>